<dbReference type="Pfam" id="PF06568">
    <property type="entry name" value="YjiS-like"/>
    <property type="match status" value="1"/>
</dbReference>
<proteinExistence type="predicted"/>
<keyword evidence="3" id="KW-1185">Reference proteome</keyword>
<protein>
    <submittedName>
        <fullName evidence="2">DUF1127 domain-containing protein</fullName>
    </submittedName>
</protein>
<sequence length="71" mass="8039">MAYASNIRAGHIGLAERAQALVARLGETLERRRIYRETVRELSALSTRELNDLGISRSMITRVALEAAWRK</sequence>
<dbReference type="InterPro" id="IPR009506">
    <property type="entry name" value="YjiS-like"/>
</dbReference>
<evidence type="ECO:0000313" key="2">
    <source>
        <dbReference type="EMBL" id="MFD1913377.1"/>
    </source>
</evidence>
<reference evidence="3" key="1">
    <citation type="journal article" date="2019" name="Int. J. Syst. Evol. Microbiol.">
        <title>The Global Catalogue of Microorganisms (GCM) 10K type strain sequencing project: providing services to taxonomists for standard genome sequencing and annotation.</title>
        <authorList>
            <consortium name="The Broad Institute Genomics Platform"/>
            <consortium name="The Broad Institute Genome Sequencing Center for Infectious Disease"/>
            <person name="Wu L."/>
            <person name="Ma J."/>
        </authorList>
    </citation>
    <scope>NUCLEOTIDE SEQUENCE [LARGE SCALE GENOMIC DNA]</scope>
    <source>
        <strain evidence="3">CGMCC 4.7242</strain>
    </source>
</reference>
<accession>A0ABW4S8L8</accession>
<evidence type="ECO:0000259" key="1">
    <source>
        <dbReference type="Pfam" id="PF06568"/>
    </source>
</evidence>
<dbReference type="Proteomes" id="UP001597353">
    <property type="component" value="Unassembled WGS sequence"/>
</dbReference>
<gene>
    <name evidence="2" type="ORF">ACFSGJ_14275</name>
</gene>
<comment type="caution">
    <text evidence="2">The sequence shown here is derived from an EMBL/GenBank/DDBJ whole genome shotgun (WGS) entry which is preliminary data.</text>
</comment>
<organism evidence="2 3">
    <name type="scientific">Halodurantibacterium flavum</name>
    <dbReference type="NCBI Taxonomy" id="1382802"/>
    <lineage>
        <taxon>Bacteria</taxon>
        <taxon>Pseudomonadati</taxon>
        <taxon>Pseudomonadota</taxon>
        <taxon>Alphaproteobacteria</taxon>
        <taxon>Rhodobacterales</taxon>
        <taxon>Paracoccaceae</taxon>
        <taxon>Halodurantibacterium</taxon>
    </lineage>
</organism>
<evidence type="ECO:0000313" key="3">
    <source>
        <dbReference type="Proteomes" id="UP001597353"/>
    </source>
</evidence>
<name>A0ABW4S8L8_9RHOB</name>
<dbReference type="EMBL" id="JBHUGH010000011">
    <property type="protein sequence ID" value="MFD1913377.1"/>
    <property type="molecule type" value="Genomic_DNA"/>
</dbReference>
<feature type="domain" description="YjiS-like" evidence="1">
    <location>
        <begin position="27"/>
        <end position="60"/>
    </location>
</feature>
<dbReference type="RefSeq" id="WP_390263177.1">
    <property type="nucleotide sequence ID" value="NZ_JBHUGH010000011.1"/>
</dbReference>